<gene>
    <name evidence="2" type="ORF">ABB22_03490</name>
</gene>
<evidence type="ECO:0000256" key="1">
    <source>
        <dbReference type="SAM" id="MobiDB-lite"/>
    </source>
</evidence>
<dbReference type="Proteomes" id="UP000050902">
    <property type="component" value="Unassembled WGS sequence"/>
</dbReference>
<feature type="region of interest" description="Disordered" evidence="1">
    <location>
        <begin position="34"/>
        <end position="57"/>
    </location>
</feature>
<dbReference type="RefSeq" id="WP_055764472.1">
    <property type="nucleotide sequence ID" value="NZ_JAFKME010000015.1"/>
</dbReference>
<sequence>MSLLRIRITGSADDALAVGDLLHGLEGIEHVEETDDLMPHMDDEDSSSAGLSDDIGPGIHELEVEVGNDATARKARQAVERLARERGLVIEYEHDEG</sequence>
<organism evidence="2 3">
    <name type="scientific">Stenotrophomonas nitritireducens</name>
    <dbReference type="NCBI Taxonomy" id="83617"/>
    <lineage>
        <taxon>Bacteria</taxon>
        <taxon>Pseudomonadati</taxon>
        <taxon>Pseudomonadota</taxon>
        <taxon>Gammaproteobacteria</taxon>
        <taxon>Lysobacterales</taxon>
        <taxon>Lysobacteraceae</taxon>
        <taxon>Stenotrophomonas</taxon>
    </lineage>
</organism>
<protein>
    <submittedName>
        <fullName evidence="2">Uncharacterized protein</fullName>
    </submittedName>
</protein>
<dbReference type="EMBL" id="LDJG01000004">
    <property type="protein sequence ID" value="KRG59921.1"/>
    <property type="molecule type" value="Genomic_DNA"/>
</dbReference>
<name>A0ABR5NMY6_9GAMM</name>
<comment type="caution">
    <text evidence="2">The sequence shown here is derived from an EMBL/GenBank/DDBJ whole genome shotgun (WGS) entry which is preliminary data.</text>
</comment>
<evidence type="ECO:0000313" key="3">
    <source>
        <dbReference type="Proteomes" id="UP000050902"/>
    </source>
</evidence>
<accession>A0ABR5NMY6</accession>
<proteinExistence type="predicted"/>
<reference evidence="2 3" key="1">
    <citation type="submission" date="2015-05" db="EMBL/GenBank/DDBJ databases">
        <title>Genome sequencing and analysis of members of genus Stenotrophomonas.</title>
        <authorList>
            <person name="Patil P.P."/>
            <person name="Midha S."/>
            <person name="Patil P.B."/>
        </authorList>
    </citation>
    <scope>NUCLEOTIDE SEQUENCE [LARGE SCALE GENOMIC DNA]</scope>
    <source>
        <strain evidence="2 3">DSM 12575</strain>
    </source>
</reference>
<evidence type="ECO:0000313" key="2">
    <source>
        <dbReference type="EMBL" id="KRG59921.1"/>
    </source>
</evidence>
<keyword evidence="3" id="KW-1185">Reference proteome</keyword>